<dbReference type="SMART" id="SM00448">
    <property type="entry name" value="REC"/>
    <property type="match status" value="1"/>
</dbReference>
<dbReference type="InterPro" id="IPR050595">
    <property type="entry name" value="Bact_response_regulator"/>
</dbReference>
<proteinExistence type="predicted"/>
<dbReference type="InterPro" id="IPR011006">
    <property type="entry name" value="CheY-like_superfamily"/>
</dbReference>
<reference evidence="4" key="1">
    <citation type="journal article" date="2007" name="J. Bacteriol.">
        <title>Comparative genome analysis of four magnetotactic bacteria reveals a complex set of group-specific genes implicated in magnetosome biomineralization and function.</title>
        <authorList>
            <person name="Richter M."/>
            <person name="Kube M."/>
            <person name="Bazylinski D.A."/>
            <person name="Lombardot T."/>
            <person name="Gloeckner F.O."/>
            <person name="Reinhardt R."/>
            <person name="Schueler D."/>
        </authorList>
    </citation>
    <scope>NUCLEOTIDE SEQUENCE</scope>
    <source>
        <strain evidence="4">MSR-1</strain>
    </source>
</reference>
<dbReference type="GO" id="GO:0000160">
    <property type="term" value="P:phosphorelay signal transduction system"/>
    <property type="evidence" value="ECO:0007669"/>
    <property type="project" value="InterPro"/>
</dbReference>
<dbReference type="AlphaFoldDB" id="A4U2C7"/>
<dbReference type="EMBL" id="CU459003">
    <property type="protein sequence ID" value="CAM77034.1"/>
    <property type="molecule type" value="Genomic_DNA"/>
</dbReference>
<evidence type="ECO:0000313" key="4">
    <source>
        <dbReference type="EMBL" id="CAM77034.1"/>
    </source>
</evidence>
<gene>
    <name evidence="4" type="ORF">MGR_3537</name>
</gene>
<evidence type="ECO:0000256" key="1">
    <source>
        <dbReference type="ARBA" id="ARBA00022553"/>
    </source>
</evidence>
<dbReference type="PANTHER" id="PTHR44591:SF24">
    <property type="entry name" value="PROTEIN-GLUTAMATE METHYLESTERASE_PROTEIN-GLUTAMINE GLUTAMINASE 1"/>
    <property type="match status" value="1"/>
</dbReference>
<dbReference type="Pfam" id="PF00072">
    <property type="entry name" value="Response_reg"/>
    <property type="match status" value="1"/>
</dbReference>
<dbReference type="InterPro" id="IPR001789">
    <property type="entry name" value="Sig_transdc_resp-reg_receiver"/>
</dbReference>
<dbReference type="Gene3D" id="3.40.50.2300">
    <property type="match status" value="1"/>
</dbReference>
<dbReference type="RefSeq" id="WP_024079902.1">
    <property type="nucleotide sequence ID" value="NZ_CP027527.1"/>
</dbReference>
<dbReference type="PROSITE" id="PS50110">
    <property type="entry name" value="RESPONSE_REGULATORY"/>
    <property type="match status" value="1"/>
</dbReference>
<keyword evidence="1 2" id="KW-0597">Phosphoprotein</keyword>
<feature type="domain" description="Response regulatory" evidence="3">
    <location>
        <begin position="5"/>
        <end position="115"/>
    </location>
</feature>
<protein>
    <submittedName>
        <fullName evidence="4">Response regulator receiver</fullName>
    </submittedName>
</protein>
<accession>A4U2C7</accession>
<evidence type="ECO:0000256" key="2">
    <source>
        <dbReference type="PROSITE-ProRule" id="PRU00169"/>
    </source>
</evidence>
<organism evidence="4">
    <name type="scientific">Magnetospirillum gryphiswaldense</name>
    <dbReference type="NCBI Taxonomy" id="55518"/>
    <lineage>
        <taxon>Bacteria</taxon>
        <taxon>Pseudomonadati</taxon>
        <taxon>Pseudomonadota</taxon>
        <taxon>Alphaproteobacteria</taxon>
        <taxon>Rhodospirillales</taxon>
        <taxon>Rhodospirillaceae</taxon>
        <taxon>Magnetospirillum</taxon>
    </lineage>
</organism>
<feature type="modified residue" description="4-aspartylphosphate" evidence="2">
    <location>
        <position position="55"/>
    </location>
</feature>
<name>A4U2C7_9PROT</name>
<sequence>MQPLHVLVVEDDAMISTVLAEMLTEMGHAVDGIESTEATAIAAAHRLKPQLMIVDVGLLEGSGVAAMEVILRAGPQPHVFMSGDISRVKALRPGAVTLQKPFRELDLYRAIRRAVGAETVW</sequence>
<dbReference type="SUPFAM" id="SSF52172">
    <property type="entry name" value="CheY-like"/>
    <property type="match status" value="1"/>
</dbReference>
<evidence type="ECO:0000259" key="3">
    <source>
        <dbReference type="PROSITE" id="PS50110"/>
    </source>
</evidence>
<dbReference type="PANTHER" id="PTHR44591">
    <property type="entry name" value="STRESS RESPONSE REGULATOR PROTEIN 1"/>
    <property type="match status" value="1"/>
</dbReference>